<evidence type="ECO:0000256" key="9">
    <source>
        <dbReference type="PROSITE-ProRule" id="PRU00277"/>
    </source>
</evidence>
<dbReference type="PANTHER" id="PTHR47861:SF3">
    <property type="entry name" value="FKBP-TYPE PEPTIDYL-PROLYL CIS-TRANS ISOMERASE SLYD"/>
    <property type="match status" value="1"/>
</dbReference>
<comment type="caution">
    <text evidence="12">The sequence shown here is derived from an EMBL/GenBank/DDBJ whole genome shotgun (WGS) entry which is preliminary data.</text>
</comment>
<proteinExistence type="inferred from homology"/>
<evidence type="ECO:0000256" key="4">
    <source>
        <dbReference type="ARBA" id="ARBA00022490"/>
    </source>
</evidence>
<dbReference type="PANTHER" id="PTHR47861">
    <property type="entry name" value="FKBP-TYPE PEPTIDYL-PROLYL CIS-TRANS ISOMERASE SLYD"/>
    <property type="match status" value="1"/>
</dbReference>
<keyword evidence="4" id="KW-0963">Cytoplasm</keyword>
<evidence type="ECO:0000256" key="10">
    <source>
        <dbReference type="RuleBase" id="RU003915"/>
    </source>
</evidence>
<dbReference type="InterPro" id="IPR046357">
    <property type="entry name" value="PPIase_dom_sf"/>
</dbReference>
<dbReference type="EC" id="5.2.1.8" evidence="10"/>
<evidence type="ECO:0000256" key="7">
    <source>
        <dbReference type="ARBA" id="ARBA00023235"/>
    </source>
</evidence>
<keyword evidence="13" id="KW-1185">Reference proteome</keyword>
<comment type="subcellular location">
    <subcellularLocation>
        <location evidence="2">Cytoplasm</location>
    </subcellularLocation>
</comment>
<keyword evidence="5 9" id="KW-0697">Rotamase</keyword>
<comment type="function">
    <text evidence="8">Also involved in hydrogenase metallocenter assembly, probably by participating in the nickel insertion step. This function in hydrogenase biosynthesis requires chaperone activity and the presence of the metal-binding domain, but not PPIase activity.</text>
</comment>
<dbReference type="Pfam" id="PF00254">
    <property type="entry name" value="FKBP_C"/>
    <property type="match status" value="1"/>
</dbReference>
<dbReference type="Proteomes" id="UP001290861">
    <property type="component" value="Unassembled WGS sequence"/>
</dbReference>
<gene>
    <name evidence="12" type="ORF">P9H32_13720</name>
</gene>
<keyword evidence="6" id="KW-0143">Chaperone</keyword>
<comment type="catalytic activity">
    <reaction evidence="1 9 10">
        <text>[protein]-peptidylproline (omega=180) = [protein]-peptidylproline (omega=0)</text>
        <dbReference type="Rhea" id="RHEA:16237"/>
        <dbReference type="Rhea" id="RHEA-COMP:10747"/>
        <dbReference type="Rhea" id="RHEA-COMP:10748"/>
        <dbReference type="ChEBI" id="CHEBI:83833"/>
        <dbReference type="ChEBI" id="CHEBI:83834"/>
        <dbReference type="EC" id="5.2.1.8"/>
    </reaction>
</comment>
<evidence type="ECO:0000256" key="3">
    <source>
        <dbReference type="ARBA" id="ARBA00006577"/>
    </source>
</evidence>
<dbReference type="RefSeq" id="WP_322609467.1">
    <property type="nucleotide sequence ID" value="NZ_JARVCO010000012.1"/>
</dbReference>
<evidence type="ECO:0000313" key="12">
    <source>
        <dbReference type="EMBL" id="MDZ8119682.1"/>
    </source>
</evidence>
<dbReference type="GO" id="GO:0016853">
    <property type="term" value="F:isomerase activity"/>
    <property type="evidence" value="ECO:0007669"/>
    <property type="project" value="UniProtKB-KW"/>
</dbReference>
<name>A0ABU5MZP7_9BACT</name>
<organism evidence="12 13">
    <name type="scientific">Pontiella agarivorans</name>
    <dbReference type="NCBI Taxonomy" id="3038953"/>
    <lineage>
        <taxon>Bacteria</taxon>
        <taxon>Pseudomonadati</taxon>
        <taxon>Kiritimatiellota</taxon>
        <taxon>Kiritimatiellia</taxon>
        <taxon>Kiritimatiellales</taxon>
        <taxon>Pontiellaceae</taxon>
        <taxon>Pontiella</taxon>
    </lineage>
</organism>
<feature type="domain" description="PPIase FKBP-type" evidence="11">
    <location>
        <begin position="5"/>
        <end position="86"/>
    </location>
</feature>
<dbReference type="SUPFAM" id="SSF54534">
    <property type="entry name" value="FKBP-like"/>
    <property type="match status" value="1"/>
</dbReference>
<evidence type="ECO:0000256" key="5">
    <source>
        <dbReference type="ARBA" id="ARBA00023110"/>
    </source>
</evidence>
<evidence type="ECO:0000313" key="13">
    <source>
        <dbReference type="Proteomes" id="UP001290861"/>
    </source>
</evidence>
<evidence type="ECO:0000256" key="1">
    <source>
        <dbReference type="ARBA" id="ARBA00000971"/>
    </source>
</evidence>
<keyword evidence="7 9" id="KW-0413">Isomerase</keyword>
<evidence type="ECO:0000259" key="11">
    <source>
        <dbReference type="PROSITE" id="PS50059"/>
    </source>
</evidence>
<dbReference type="PROSITE" id="PS50059">
    <property type="entry name" value="FKBP_PPIASE"/>
    <property type="match status" value="1"/>
</dbReference>
<evidence type="ECO:0000256" key="2">
    <source>
        <dbReference type="ARBA" id="ARBA00004496"/>
    </source>
</evidence>
<comment type="similarity">
    <text evidence="3 10">Belongs to the FKBP-type PPIase family.</text>
</comment>
<dbReference type="InterPro" id="IPR001179">
    <property type="entry name" value="PPIase_FKBP_dom"/>
</dbReference>
<accession>A0ABU5MZP7</accession>
<reference evidence="12 13" key="1">
    <citation type="journal article" date="2024" name="Appl. Environ. Microbiol.">
        <title>Pontiella agarivorans sp. nov., a novel marine anaerobic bacterium capable of degrading macroalgal polysaccharides and fixing nitrogen.</title>
        <authorList>
            <person name="Liu N."/>
            <person name="Kivenson V."/>
            <person name="Peng X."/>
            <person name="Cui Z."/>
            <person name="Lankiewicz T.S."/>
            <person name="Gosselin K.M."/>
            <person name="English C.J."/>
            <person name="Blair E.M."/>
            <person name="O'Malley M.A."/>
            <person name="Valentine D.L."/>
        </authorList>
    </citation>
    <scope>NUCLEOTIDE SEQUENCE [LARGE SCALE GENOMIC DNA]</scope>
    <source>
        <strain evidence="12 13">NLcol2</strain>
    </source>
</reference>
<sequence length="140" mass="15259">MIENGQKVKIHYTGTLDDGTQFDSSAGRDPLEFEMGAGMVIPGFEKGVADMEVGDKKSINIPAEEAYGERREDLVMNFEKSQLPDDLNPEIGMMLQMQGPQGQPVPVTVTAVEDEHIVIDANHQLAGQALNFELELVSVG</sequence>
<protein>
    <recommendedName>
        <fullName evidence="10">Peptidyl-prolyl cis-trans isomerase</fullName>
        <ecNumber evidence="10">5.2.1.8</ecNumber>
    </recommendedName>
</protein>
<dbReference type="EMBL" id="JARVCO010000012">
    <property type="protein sequence ID" value="MDZ8119682.1"/>
    <property type="molecule type" value="Genomic_DNA"/>
</dbReference>
<evidence type="ECO:0000256" key="6">
    <source>
        <dbReference type="ARBA" id="ARBA00023186"/>
    </source>
</evidence>
<evidence type="ECO:0000256" key="8">
    <source>
        <dbReference type="ARBA" id="ARBA00037071"/>
    </source>
</evidence>
<dbReference type="Gene3D" id="3.10.50.40">
    <property type="match status" value="1"/>
</dbReference>